<sequence length="508" mass="54777">MVHVTSDKNSPQEPDDVTAPDRPDSGESVQERDFADFLMGSGPLAPDAAAPLPEKQDRILNRPADADGVREPLLLPDVSEVTGGDADENGIPDQEEEIRDRAEVIGTSMRWFSGWCLRFLVIAAATYVLWIISAKLWVGILPVILSIIVCTALWPLVNLLRRWHFPNALAVVTAMLVFFGVFAGIIAAIAPSVVVQSAELVDKGTEGVEQIQDWVAGPPLELQNDQIDNAIDQATNWLQERTDQITQTAVAGVSAVTSGIVTLVVVLVLTFFFLKDGEKFLPMIRRTSGRRIGWHITEALTRCWNTLGGFIRTQAVVSFIDSFFIGLGLFILGVPLAGPLAIITFFAGFIPIVGAFTAGALAVLVALVGNDFTTALIVLLIVLAVQQLEGNVLSPILQSRAMNLHPVLVLLSVTVGSTLWGIIGAFLAVPVTAMIAEILRYIGDLTDLSTGEKRASDIAFATEAGAEGAEHNEDATRRWQAWRLSRRTAASHGHDGDHGDHGDHGHSN</sequence>
<accession>S4XKS9</accession>
<gene>
    <name evidence="10" type="ORF">A606_07790</name>
</gene>
<evidence type="ECO:0000256" key="4">
    <source>
        <dbReference type="ARBA" id="ARBA00022475"/>
    </source>
</evidence>
<feature type="region of interest" description="Disordered" evidence="8">
    <location>
        <begin position="1"/>
        <end position="59"/>
    </location>
</feature>
<keyword evidence="3" id="KW-0813">Transport</keyword>
<dbReference type="Pfam" id="PF01594">
    <property type="entry name" value="AI-2E_transport"/>
    <property type="match status" value="1"/>
</dbReference>
<dbReference type="Proteomes" id="UP000014809">
    <property type="component" value="Chromosome"/>
</dbReference>
<feature type="transmembrane region" description="Helical" evidence="9">
    <location>
        <begin position="315"/>
        <end position="334"/>
    </location>
</feature>
<evidence type="ECO:0000256" key="5">
    <source>
        <dbReference type="ARBA" id="ARBA00022692"/>
    </source>
</evidence>
<evidence type="ECO:0000256" key="3">
    <source>
        <dbReference type="ARBA" id="ARBA00022448"/>
    </source>
</evidence>
<protein>
    <recommendedName>
        <fullName evidence="12">Permease</fullName>
    </recommendedName>
</protein>
<evidence type="ECO:0000256" key="9">
    <source>
        <dbReference type="SAM" id="Phobius"/>
    </source>
</evidence>
<evidence type="ECO:0000256" key="6">
    <source>
        <dbReference type="ARBA" id="ARBA00022989"/>
    </source>
</evidence>
<dbReference type="HOGENOM" id="CLU_031275_3_0_11"/>
<evidence type="ECO:0000313" key="11">
    <source>
        <dbReference type="Proteomes" id="UP000014809"/>
    </source>
</evidence>
<evidence type="ECO:0000313" key="10">
    <source>
        <dbReference type="EMBL" id="AGP31203.1"/>
    </source>
</evidence>
<name>S4XKS9_9CORY</name>
<dbReference type="PANTHER" id="PTHR21716">
    <property type="entry name" value="TRANSMEMBRANE PROTEIN"/>
    <property type="match status" value="1"/>
</dbReference>
<dbReference type="GO" id="GO:0055085">
    <property type="term" value="P:transmembrane transport"/>
    <property type="evidence" value="ECO:0007669"/>
    <property type="project" value="TreeGrafter"/>
</dbReference>
<keyword evidence="4" id="KW-1003">Cell membrane</keyword>
<dbReference type="GO" id="GO:0005886">
    <property type="term" value="C:plasma membrane"/>
    <property type="evidence" value="ECO:0007669"/>
    <property type="project" value="UniProtKB-SubCell"/>
</dbReference>
<proteinExistence type="inferred from homology"/>
<feature type="compositionally biased region" description="Basic and acidic residues" evidence="8">
    <location>
        <begin position="19"/>
        <end position="35"/>
    </location>
</feature>
<dbReference type="PATRIC" id="fig|1200352.3.peg.1584"/>
<dbReference type="AlphaFoldDB" id="S4XKS9"/>
<evidence type="ECO:0000256" key="2">
    <source>
        <dbReference type="ARBA" id="ARBA00009773"/>
    </source>
</evidence>
<evidence type="ECO:0000256" key="1">
    <source>
        <dbReference type="ARBA" id="ARBA00004651"/>
    </source>
</evidence>
<dbReference type="STRING" id="1200352.A606_07790"/>
<feature type="transmembrane region" description="Helical" evidence="9">
    <location>
        <begin position="372"/>
        <end position="388"/>
    </location>
</feature>
<keyword evidence="6 9" id="KW-1133">Transmembrane helix</keyword>
<dbReference type="eggNOG" id="COG0628">
    <property type="taxonomic scope" value="Bacteria"/>
</dbReference>
<keyword evidence="5 9" id="KW-0812">Transmembrane</keyword>
<comment type="similarity">
    <text evidence="2">Belongs to the autoinducer-2 exporter (AI-2E) (TC 2.A.86) family.</text>
</comment>
<evidence type="ECO:0008006" key="12">
    <source>
        <dbReference type="Google" id="ProtNLM"/>
    </source>
</evidence>
<dbReference type="KEGG" id="cter:A606_07790"/>
<reference evidence="10 11" key="1">
    <citation type="submission" date="2012-06" db="EMBL/GenBank/DDBJ databases">
        <title>Complete genome sequence of Corynebacterium terpenotabidum Y-11 (=DSM 44721).</title>
        <authorList>
            <person name="Ruckert C."/>
            <person name="Albersmeier A."/>
            <person name="Al-Dilaimi A."/>
            <person name="Szczepanowski R."/>
            <person name="Kalinowski J."/>
        </authorList>
    </citation>
    <scope>NUCLEOTIDE SEQUENCE [LARGE SCALE GENOMIC DNA]</scope>
    <source>
        <strain evidence="10 11">Y-11</strain>
    </source>
</reference>
<feature type="transmembrane region" description="Helical" evidence="9">
    <location>
        <begin position="408"/>
        <end position="431"/>
    </location>
</feature>
<dbReference type="RefSeq" id="WP_020441563.1">
    <property type="nucleotide sequence ID" value="NC_021663.1"/>
</dbReference>
<feature type="transmembrane region" description="Helical" evidence="9">
    <location>
        <begin position="111"/>
        <end position="130"/>
    </location>
</feature>
<keyword evidence="7 9" id="KW-0472">Membrane</keyword>
<comment type="subcellular location">
    <subcellularLocation>
        <location evidence="1">Cell membrane</location>
        <topology evidence="1">Multi-pass membrane protein</topology>
    </subcellularLocation>
</comment>
<dbReference type="PANTHER" id="PTHR21716:SF53">
    <property type="entry name" value="PERMEASE PERM-RELATED"/>
    <property type="match status" value="1"/>
</dbReference>
<feature type="transmembrane region" description="Helical" evidence="9">
    <location>
        <begin position="340"/>
        <end position="365"/>
    </location>
</feature>
<dbReference type="InterPro" id="IPR002549">
    <property type="entry name" value="AI-2E-like"/>
</dbReference>
<keyword evidence="11" id="KW-1185">Reference proteome</keyword>
<dbReference type="EMBL" id="CP003696">
    <property type="protein sequence ID" value="AGP31203.1"/>
    <property type="molecule type" value="Genomic_DNA"/>
</dbReference>
<evidence type="ECO:0000256" key="8">
    <source>
        <dbReference type="SAM" id="MobiDB-lite"/>
    </source>
</evidence>
<feature type="transmembrane region" description="Helical" evidence="9">
    <location>
        <begin position="249"/>
        <end position="274"/>
    </location>
</feature>
<feature type="compositionally biased region" description="Low complexity" evidence="8">
    <location>
        <begin position="43"/>
        <end position="53"/>
    </location>
</feature>
<feature type="transmembrane region" description="Helical" evidence="9">
    <location>
        <begin position="169"/>
        <end position="190"/>
    </location>
</feature>
<organism evidence="10 11">
    <name type="scientific">Corynebacterium terpenotabidum Y-11</name>
    <dbReference type="NCBI Taxonomy" id="1200352"/>
    <lineage>
        <taxon>Bacteria</taxon>
        <taxon>Bacillati</taxon>
        <taxon>Actinomycetota</taxon>
        <taxon>Actinomycetes</taxon>
        <taxon>Mycobacteriales</taxon>
        <taxon>Corynebacteriaceae</taxon>
        <taxon>Corynebacterium</taxon>
    </lineage>
</organism>
<feature type="transmembrane region" description="Helical" evidence="9">
    <location>
        <begin position="136"/>
        <end position="157"/>
    </location>
</feature>
<evidence type="ECO:0000256" key="7">
    <source>
        <dbReference type="ARBA" id="ARBA00023136"/>
    </source>
</evidence>